<protein>
    <submittedName>
        <fullName evidence="3">Glucose sorbosone dehydrogenase</fullName>
    </submittedName>
</protein>
<keyword evidence="4" id="KW-1185">Reference proteome</keyword>
<proteinExistence type="predicted"/>
<dbReference type="InterPro" id="IPR006311">
    <property type="entry name" value="TAT_signal"/>
</dbReference>
<reference evidence="3" key="2">
    <citation type="submission" date="2020-09" db="EMBL/GenBank/DDBJ databases">
        <authorList>
            <person name="Sun Q."/>
            <person name="Ohkuma M."/>
        </authorList>
    </citation>
    <scope>NUCLEOTIDE SEQUENCE</scope>
    <source>
        <strain evidence="3">JCM 14359</strain>
    </source>
</reference>
<dbReference type="Gene3D" id="2.120.10.30">
    <property type="entry name" value="TolB, C-terminal domain"/>
    <property type="match status" value="1"/>
</dbReference>
<dbReference type="PANTHER" id="PTHR19328:SF13">
    <property type="entry name" value="HIPL1 PROTEIN"/>
    <property type="match status" value="1"/>
</dbReference>
<dbReference type="InterPro" id="IPR011041">
    <property type="entry name" value="Quinoprot_gluc/sorb_DH_b-prop"/>
</dbReference>
<dbReference type="EMBL" id="BMOC01000006">
    <property type="protein sequence ID" value="GGJ04206.1"/>
    <property type="molecule type" value="Genomic_DNA"/>
</dbReference>
<feature type="domain" description="Glucose/Sorbosone dehydrogenase" evidence="2">
    <location>
        <begin position="89"/>
        <end position="442"/>
    </location>
</feature>
<evidence type="ECO:0000259" key="2">
    <source>
        <dbReference type="Pfam" id="PF07995"/>
    </source>
</evidence>
<dbReference type="SUPFAM" id="SSF50952">
    <property type="entry name" value="Soluble quinoprotein glucose dehydrogenase"/>
    <property type="match status" value="1"/>
</dbReference>
<dbReference type="PROSITE" id="PS51257">
    <property type="entry name" value="PROKAR_LIPOPROTEIN"/>
    <property type="match status" value="1"/>
</dbReference>
<sequence length="461" mass="49114">MTREPRRSRFPRRRFLTAVGIAGAAGCASSGGDDSGTDGTGSGGGTAATPVGGADSESDHSTSADGPDWEAPSDSPQVDLQVETLIENLEIPWDMSFTGDGSLYLTERTGRVVTFDSGDVSEIARPQDAINAGALEPGSEEKPWWVDGGEGGTLGIAVHPAFPDEEYVYVYYTATNGERKNRVVRMDVRADDPAATEEVLVGGIPANDFHNGGRVRAGPDGNLWITTGDAGAPERAQDPSFLGGKILRITPEGDPAPGNPDLGGDPRVFSYGHRNPQGIDWLPSGVPVATEHGPTGHDEVNVLLPGANYGWNVARGGPDNDRWDSYTAHEEFTPPVLNTGPGTVWAPTGATVYTGDAIPAWQNRLVVGGLISQSIWVVTITPSGGELPPVGEGGRRYDADWMHPDYTATAHRFLQDELGRVRHLAQSPEGELYAITSNRDGRTRGKFPRETDDVLVRLTVR</sequence>
<comment type="caution">
    <text evidence="3">The sequence shown here is derived from an EMBL/GenBank/DDBJ whole genome shotgun (WGS) entry which is preliminary data.</text>
</comment>
<dbReference type="Pfam" id="PF07995">
    <property type="entry name" value="GSDH"/>
    <property type="match status" value="1"/>
</dbReference>
<dbReference type="RefSeq" id="WP_188786536.1">
    <property type="nucleotide sequence ID" value="NZ_BMOC01000006.1"/>
</dbReference>
<feature type="region of interest" description="Disordered" evidence="1">
    <location>
        <begin position="24"/>
        <end position="76"/>
    </location>
</feature>
<dbReference type="InterPro" id="IPR012938">
    <property type="entry name" value="Glc/Sorbosone_DH"/>
</dbReference>
<dbReference type="AlphaFoldDB" id="A0A830ERY2"/>
<accession>A0A830ERY2</accession>
<reference evidence="3" key="1">
    <citation type="journal article" date="2014" name="Int. J. Syst. Evol. Microbiol.">
        <title>Complete genome sequence of Corynebacterium casei LMG S-19264T (=DSM 44701T), isolated from a smear-ripened cheese.</title>
        <authorList>
            <consortium name="US DOE Joint Genome Institute (JGI-PGF)"/>
            <person name="Walter F."/>
            <person name="Albersmeier A."/>
            <person name="Kalinowski J."/>
            <person name="Ruckert C."/>
        </authorList>
    </citation>
    <scope>NUCLEOTIDE SEQUENCE</scope>
    <source>
        <strain evidence="3">JCM 14359</strain>
    </source>
</reference>
<organism evidence="3 4">
    <name type="scientific">Halobellus salinus</name>
    <dbReference type="NCBI Taxonomy" id="931585"/>
    <lineage>
        <taxon>Archaea</taxon>
        <taxon>Methanobacteriati</taxon>
        <taxon>Methanobacteriota</taxon>
        <taxon>Stenosarchaea group</taxon>
        <taxon>Halobacteria</taxon>
        <taxon>Halobacteriales</taxon>
        <taxon>Haloferacaceae</taxon>
        <taxon>Halobellus</taxon>
    </lineage>
</organism>
<dbReference type="PANTHER" id="PTHR19328">
    <property type="entry name" value="HEDGEHOG-INTERACTING PROTEIN"/>
    <property type="match status" value="1"/>
</dbReference>
<dbReference type="InterPro" id="IPR011042">
    <property type="entry name" value="6-blade_b-propeller_TolB-like"/>
</dbReference>
<name>A0A830ERY2_9EURY</name>
<gene>
    <name evidence="3" type="ORF">GCM10008995_12510</name>
</gene>
<evidence type="ECO:0000313" key="4">
    <source>
        <dbReference type="Proteomes" id="UP000653099"/>
    </source>
</evidence>
<dbReference type="OrthoDB" id="6744at2157"/>
<evidence type="ECO:0000256" key="1">
    <source>
        <dbReference type="SAM" id="MobiDB-lite"/>
    </source>
</evidence>
<dbReference type="PROSITE" id="PS51318">
    <property type="entry name" value="TAT"/>
    <property type="match status" value="1"/>
</dbReference>
<dbReference type="Proteomes" id="UP000653099">
    <property type="component" value="Unassembled WGS sequence"/>
</dbReference>
<evidence type="ECO:0000313" key="3">
    <source>
        <dbReference type="EMBL" id="GGJ04206.1"/>
    </source>
</evidence>